<feature type="region of interest" description="Disordered" evidence="2">
    <location>
        <begin position="1"/>
        <end position="56"/>
    </location>
</feature>
<feature type="region of interest" description="Disordered" evidence="2">
    <location>
        <begin position="362"/>
        <end position="386"/>
    </location>
</feature>
<protein>
    <submittedName>
        <fullName evidence="4">LysR family transcriptional regulator</fullName>
    </submittedName>
</protein>
<feature type="compositionally biased region" description="Basic and acidic residues" evidence="2">
    <location>
        <begin position="28"/>
        <end position="39"/>
    </location>
</feature>
<evidence type="ECO:0000259" key="3">
    <source>
        <dbReference type="PROSITE" id="PS50931"/>
    </source>
</evidence>
<dbReference type="AlphaFoldDB" id="A0A5C4ND27"/>
<dbReference type="EMBL" id="VDFV01000017">
    <property type="protein sequence ID" value="TNC70909.1"/>
    <property type="molecule type" value="Genomic_DNA"/>
</dbReference>
<dbReference type="GO" id="GO:0006351">
    <property type="term" value="P:DNA-templated transcription"/>
    <property type="evidence" value="ECO:0007669"/>
    <property type="project" value="TreeGrafter"/>
</dbReference>
<dbReference type="InterPro" id="IPR000847">
    <property type="entry name" value="LysR_HTH_N"/>
</dbReference>
<dbReference type="PRINTS" id="PR00039">
    <property type="entry name" value="HTHLYSR"/>
</dbReference>
<organism evidence="4 5">
    <name type="scientific">Rubellimicrobium roseum</name>
    <dbReference type="NCBI Taxonomy" id="687525"/>
    <lineage>
        <taxon>Bacteria</taxon>
        <taxon>Pseudomonadati</taxon>
        <taxon>Pseudomonadota</taxon>
        <taxon>Alphaproteobacteria</taxon>
        <taxon>Rhodobacterales</taxon>
        <taxon>Roseobacteraceae</taxon>
        <taxon>Rubellimicrobium</taxon>
    </lineage>
</organism>
<evidence type="ECO:0000256" key="1">
    <source>
        <dbReference type="ARBA" id="ARBA00009437"/>
    </source>
</evidence>
<dbReference type="InterPro" id="IPR036390">
    <property type="entry name" value="WH_DNA-bd_sf"/>
</dbReference>
<gene>
    <name evidence="4" type="ORF">FHG71_12990</name>
</gene>
<name>A0A5C4ND27_9RHOB</name>
<evidence type="ECO:0000256" key="2">
    <source>
        <dbReference type="SAM" id="MobiDB-lite"/>
    </source>
</evidence>
<feature type="compositionally biased region" description="Basic and acidic residues" evidence="2">
    <location>
        <begin position="366"/>
        <end position="378"/>
    </location>
</feature>
<dbReference type="Proteomes" id="UP000305709">
    <property type="component" value="Unassembled WGS sequence"/>
</dbReference>
<reference evidence="4 5" key="1">
    <citation type="submission" date="2019-06" db="EMBL/GenBank/DDBJ databases">
        <authorList>
            <person name="Jiang L."/>
        </authorList>
    </citation>
    <scope>NUCLEOTIDE SEQUENCE [LARGE SCALE GENOMIC DNA]</scope>
    <source>
        <strain evidence="4 5">YIM 48858</strain>
    </source>
</reference>
<sequence length="386" mass="41613">MRGRHDDVAAIGRNVRNAPGNHAHRRPGVGDDRLNRSLEGDDAPSSGLSRRGPRPTVAPQDVLASCLCSTYAAPIGRFNGGHWSQQSWKTTRRQLGKRSRLTRAQVNAASHRRSCEAGGPALVRRSDDLPPVTSLAVFKAAARHDSFTPAASELNVTPGAASRQIRSLETELGVALFPRHNWGVLLTASGEELFQVLAQGYARTSEVVRAIRRSDTARRVTVASSDVFGSMWLLPRMSDFWRHRPEIKVDRLISGNTLDFRRADVDLRALRERRLARRDGAVPVRCPRLPGVQPGLRVGSPGHQGPGSQGVADSGSRLGGAGLAPVSPRTPSPAAAVAVARAKARAPAQAFGKRYSEFMAPPGCFTRRERAGTPDRRGCPRAGARG</sequence>
<dbReference type="PROSITE" id="PS50931">
    <property type="entry name" value="HTH_LYSR"/>
    <property type="match status" value="1"/>
</dbReference>
<dbReference type="SUPFAM" id="SSF46785">
    <property type="entry name" value="Winged helix' DNA-binding domain"/>
    <property type="match status" value="1"/>
</dbReference>
<dbReference type="Gene3D" id="1.10.10.10">
    <property type="entry name" value="Winged helix-like DNA-binding domain superfamily/Winged helix DNA-binding domain"/>
    <property type="match status" value="1"/>
</dbReference>
<feature type="domain" description="HTH lysR-type" evidence="3">
    <location>
        <begin position="130"/>
        <end position="187"/>
    </location>
</feature>
<dbReference type="GO" id="GO:0043565">
    <property type="term" value="F:sequence-specific DNA binding"/>
    <property type="evidence" value="ECO:0007669"/>
    <property type="project" value="TreeGrafter"/>
</dbReference>
<comment type="caution">
    <text evidence="4">The sequence shown here is derived from an EMBL/GenBank/DDBJ whole genome shotgun (WGS) entry which is preliminary data.</text>
</comment>
<proteinExistence type="inferred from homology"/>
<comment type="similarity">
    <text evidence="1">Belongs to the LysR transcriptional regulatory family.</text>
</comment>
<accession>A0A5C4ND27</accession>
<evidence type="ECO:0000313" key="4">
    <source>
        <dbReference type="EMBL" id="TNC70909.1"/>
    </source>
</evidence>
<dbReference type="Pfam" id="PF00126">
    <property type="entry name" value="HTH_1"/>
    <property type="match status" value="1"/>
</dbReference>
<feature type="region of interest" description="Disordered" evidence="2">
    <location>
        <begin position="286"/>
        <end position="331"/>
    </location>
</feature>
<dbReference type="PANTHER" id="PTHR30537">
    <property type="entry name" value="HTH-TYPE TRANSCRIPTIONAL REGULATOR"/>
    <property type="match status" value="1"/>
</dbReference>
<dbReference type="OrthoDB" id="7328368at2"/>
<dbReference type="PANTHER" id="PTHR30537:SF74">
    <property type="entry name" value="HTH-TYPE TRANSCRIPTIONAL REGULATOR TRPI"/>
    <property type="match status" value="1"/>
</dbReference>
<dbReference type="GO" id="GO:0003700">
    <property type="term" value="F:DNA-binding transcription factor activity"/>
    <property type="evidence" value="ECO:0007669"/>
    <property type="project" value="InterPro"/>
</dbReference>
<dbReference type="Gene3D" id="3.40.190.10">
    <property type="entry name" value="Periplasmic binding protein-like II"/>
    <property type="match status" value="1"/>
</dbReference>
<evidence type="ECO:0000313" key="5">
    <source>
        <dbReference type="Proteomes" id="UP000305709"/>
    </source>
</evidence>
<dbReference type="InterPro" id="IPR036388">
    <property type="entry name" value="WH-like_DNA-bd_sf"/>
</dbReference>
<keyword evidence="5" id="KW-1185">Reference proteome</keyword>
<dbReference type="InterPro" id="IPR058163">
    <property type="entry name" value="LysR-type_TF_proteobact-type"/>
</dbReference>